<dbReference type="OrthoDB" id="5180856at2"/>
<dbReference type="Gene3D" id="3.90.550.10">
    <property type="entry name" value="Spore Coat Polysaccharide Biosynthesis Protein SpsA, Chain A"/>
    <property type="match status" value="1"/>
</dbReference>
<proteinExistence type="predicted"/>
<dbReference type="InterPro" id="IPR029044">
    <property type="entry name" value="Nucleotide-diphossugar_trans"/>
</dbReference>
<dbReference type="Proteomes" id="UP000198870">
    <property type="component" value="Unassembled WGS sequence"/>
</dbReference>
<protein>
    <submittedName>
        <fullName evidence="1">Glycosyl transferase family 2</fullName>
    </submittedName>
</protein>
<keyword evidence="1" id="KW-0808">Transferase</keyword>
<dbReference type="RefSeq" id="WP_092215837.1">
    <property type="nucleotide sequence ID" value="NZ_FMUX01000036.1"/>
</dbReference>
<dbReference type="SUPFAM" id="SSF53448">
    <property type="entry name" value="Nucleotide-diphospho-sugar transferases"/>
    <property type="match status" value="1"/>
</dbReference>
<dbReference type="AlphaFoldDB" id="A0A1G5JNL9"/>
<name>A0A1G5JNL9_9BACT</name>
<evidence type="ECO:0000313" key="1">
    <source>
        <dbReference type="EMBL" id="SCY89936.1"/>
    </source>
</evidence>
<gene>
    <name evidence="1" type="ORF">SAMN05216233_13622</name>
</gene>
<dbReference type="STRING" id="419481.SAMN05216233_13622"/>
<reference evidence="1 2" key="1">
    <citation type="submission" date="2016-10" db="EMBL/GenBank/DDBJ databases">
        <authorList>
            <person name="de Groot N.N."/>
        </authorList>
    </citation>
    <scope>NUCLEOTIDE SEQUENCE [LARGE SCALE GENOMIC DNA]</scope>
    <source>
        <strain evidence="1 2">AA1</strain>
    </source>
</reference>
<dbReference type="EMBL" id="FMUX01000036">
    <property type="protein sequence ID" value="SCY89936.1"/>
    <property type="molecule type" value="Genomic_DNA"/>
</dbReference>
<accession>A0A1G5JNL9</accession>
<organism evidence="1 2">
    <name type="scientific">Desulfoluna spongiiphila</name>
    <dbReference type="NCBI Taxonomy" id="419481"/>
    <lineage>
        <taxon>Bacteria</taxon>
        <taxon>Pseudomonadati</taxon>
        <taxon>Thermodesulfobacteriota</taxon>
        <taxon>Desulfobacteria</taxon>
        <taxon>Desulfobacterales</taxon>
        <taxon>Desulfolunaceae</taxon>
        <taxon>Desulfoluna</taxon>
    </lineage>
</organism>
<dbReference type="GO" id="GO:0016740">
    <property type="term" value="F:transferase activity"/>
    <property type="evidence" value="ECO:0007669"/>
    <property type="project" value="UniProtKB-KW"/>
</dbReference>
<keyword evidence="2" id="KW-1185">Reference proteome</keyword>
<sequence>MKLSPIALFVYNRPWHTQQTIEALQKNELSEQSDLFVVSDGPKNQQDQKNVMHIRKYLQTISNFKSITIIERENNWGLADSIIDGVTHIINRHGKIIVLEDDLITSPFFLTYMNNALNFYQGNKNIFSISGYNLPPDIMPIPKSCTEEVYLNYRSSSWGWGTWENRWEKADWSVKDYNQFLHNKKEQKLFNRGGNDLTHMLSMHMNGTIDSWSIRWSYTHHKYNSLCIYPLISYIDNIGFDGSGIHCGHTTKFSNNICIAPKSILLTHNLKINKQLIKRFTNVYSPGLISQLKQLIKKIMTNG</sequence>
<evidence type="ECO:0000313" key="2">
    <source>
        <dbReference type="Proteomes" id="UP000198870"/>
    </source>
</evidence>